<dbReference type="OrthoDB" id="5944623at2"/>
<feature type="domain" description="Lysine-specific metallo-endopeptidase" evidence="1">
    <location>
        <begin position="267"/>
        <end position="370"/>
    </location>
</feature>
<dbReference type="SUPFAM" id="SSF55486">
    <property type="entry name" value="Metalloproteases ('zincins'), catalytic domain"/>
    <property type="match status" value="1"/>
</dbReference>
<dbReference type="Proteomes" id="UP000182987">
    <property type="component" value="Chromosome"/>
</dbReference>
<dbReference type="InterPro" id="IPR029463">
    <property type="entry name" value="Lys_MEP"/>
</dbReference>
<organism evidence="2 3">
    <name type="scientific">Luteibacter rhizovicinus DSM 16549</name>
    <dbReference type="NCBI Taxonomy" id="1440763"/>
    <lineage>
        <taxon>Bacteria</taxon>
        <taxon>Pseudomonadati</taxon>
        <taxon>Pseudomonadota</taxon>
        <taxon>Gammaproteobacteria</taxon>
        <taxon>Lysobacterales</taxon>
        <taxon>Rhodanobacteraceae</taxon>
        <taxon>Luteibacter</taxon>
    </lineage>
</organism>
<dbReference type="AlphaFoldDB" id="A0A0G9H9Q9"/>
<dbReference type="InterPro" id="IPR024079">
    <property type="entry name" value="MetalloPept_cat_dom_sf"/>
</dbReference>
<proteinExistence type="predicted"/>
<accession>A0A0G9H9Q9</accession>
<protein>
    <recommendedName>
        <fullName evidence="1">Lysine-specific metallo-endopeptidase domain-containing protein</fullName>
    </recommendedName>
</protein>
<dbReference type="EMBL" id="CP017480">
    <property type="protein sequence ID" value="APG02777.1"/>
    <property type="molecule type" value="Genomic_DNA"/>
</dbReference>
<dbReference type="STRING" id="1440763.BJI69_01860"/>
<dbReference type="Pfam" id="PF14521">
    <property type="entry name" value="Aspzincin_M35"/>
    <property type="match status" value="1"/>
</dbReference>
<dbReference type="GO" id="GO:0004222">
    <property type="term" value="F:metalloendopeptidase activity"/>
    <property type="evidence" value="ECO:0007669"/>
    <property type="project" value="InterPro"/>
</dbReference>
<reference evidence="3" key="1">
    <citation type="submission" date="2016-09" db="EMBL/GenBank/DDBJ databases">
        <authorList>
            <person name="Lysoe E."/>
        </authorList>
    </citation>
    <scope>NUCLEOTIDE SEQUENCE [LARGE SCALE GENOMIC DNA]</scope>
    <source>
        <strain evidence="3">LJ96T</strain>
    </source>
</reference>
<name>A0A0G9H9Q9_9GAMM</name>
<gene>
    <name evidence="2" type="ORF">BJI69_01860</name>
</gene>
<evidence type="ECO:0000259" key="1">
    <source>
        <dbReference type="Pfam" id="PF14521"/>
    </source>
</evidence>
<evidence type="ECO:0000313" key="2">
    <source>
        <dbReference type="EMBL" id="APG02777.1"/>
    </source>
</evidence>
<dbReference type="PATRIC" id="fig|1440763.5.peg.2822"/>
<evidence type="ECO:0000313" key="3">
    <source>
        <dbReference type="Proteomes" id="UP000182987"/>
    </source>
</evidence>
<keyword evidence="3" id="KW-1185">Reference proteome</keyword>
<dbReference type="Gene3D" id="3.40.390.10">
    <property type="entry name" value="Collagenase (Catalytic Domain)"/>
    <property type="match status" value="1"/>
</dbReference>
<dbReference type="KEGG" id="lrz:BJI69_01860"/>
<dbReference type="RefSeq" id="WP_046968449.1">
    <property type="nucleotide sequence ID" value="NZ_CP017480.1"/>
</dbReference>
<dbReference type="Gene3D" id="2.60.40.2970">
    <property type="match status" value="1"/>
</dbReference>
<sequence length="392" mass="41909">MRGIYRTAFTAAIWFFVPAAYASSGVSLSLTHDGRDASAANSIALTLSNGTDHDIFVYGYNSVFAQPDGRTTSNWLSVTDAFGHEVLYKGRYVVMGAPPPSLFIRIRSGKHLDAKVDLSREYDLPPAGSVTVKTSVAIYERVPVILPNGESESIPHESVESNAATFVVARAGAHIAATASTIQCTAEQQDATSRAIAGAKSISEVAMNFLGSLYYADPIDPENPVPPRVHMKPHRRYLNWFGSWDEGAPQAPEPGHEATDNTRVDETIVATYVRLQSGAMTACDQCKGYHPAARAWAEGKLIHLCPVNFTDPITGGITSQAGTIAHEISHQGDGMAKATVDIDGVRDRASAHALPRPSAVRSAANYEYFITNAPLGRSPAAASGGQQPQADR</sequence>